<dbReference type="AlphaFoldDB" id="A0A9E7ZXY3"/>
<name>A0A9E7ZXY3_9HYPH</name>
<keyword evidence="1" id="KW-1133">Transmembrane helix</keyword>
<feature type="transmembrane region" description="Helical" evidence="1">
    <location>
        <begin position="45"/>
        <end position="65"/>
    </location>
</feature>
<evidence type="ECO:0000256" key="1">
    <source>
        <dbReference type="SAM" id="Phobius"/>
    </source>
</evidence>
<protein>
    <submittedName>
        <fullName evidence="2">Uncharacterized protein</fullName>
    </submittedName>
</protein>
<proteinExistence type="predicted"/>
<keyword evidence="1" id="KW-0812">Transmembrane</keyword>
<dbReference type="EMBL" id="CP102774">
    <property type="protein sequence ID" value="UZF89331.1"/>
    <property type="molecule type" value="Genomic_DNA"/>
</dbReference>
<gene>
    <name evidence="2" type="ORF">NWE54_11345</name>
</gene>
<organism evidence="2">
    <name type="scientific">Bosea sp. NBC_00436</name>
    <dbReference type="NCBI Taxonomy" id="2969620"/>
    <lineage>
        <taxon>Bacteria</taxon>
        <taxon>Pseudomonadati</taxon>
        <taxon>Pseudomonadota</taxon>
        <taxon>Alphaproteobacteria</taxon>
        <taxon>Hyphomicrobiales</taxon>
        <taxon>Boseaceae</taxon>
        <taxon>Bosea</taxon>
    </lineage>
</organism>
<reference evidence="2" key="1">
    <citation type="submission" date="2022-08" db="EMBL/GenBank/DDBJ databases">
        <title>Complete Genome Sequences of 2 Bosea sp. soil isolates.</title>
        <authorList>
            <person name="Alvarez Arevalo M."/>
            <person name="Sterndorff E.B."/>
            <person name="Faurdal D."/>
            <person name="Joergensen T.S."/>
            <person name="Weber T."/>
        </authorList>
    </citation>
    <scope>NUCLEOTIDE SEQUENCE</scope>
    <source>
        <strain evidence="2">NBC_00436</strain>
    </source>
</reference>
<keyword evidence="1" id="KW-0472">Membrane</keyword>
<sequence length="73" mass="7961">MRPQRVRQFPAPVQTPSFGRALKAANDNEPENAESVLGLVLGRSLLVGAALLAVLVVGGWSLWLGRALWRHFV</sequence>
<evidence type="ECO:0000313" key="2">
    <source>
        <dbReference type="EMBL" id="UZF89331.1"/>
    </source>
</evidence>
<accession>A0A9E7ZXY3</accession>